<protein>
    <submittedName>
        <fullName evidence="5">Calmodulin-A-like</fullName>
    </submittedName>
</protein>
<evidence type="ECO:0000313" key="4">
    <source>
        <dbReference type="Proteomes" id="UP000001554"/>
    </source>
</evidence>
<dbReference type="RefSeq" id="XP_035693455.1">
    <property type="nucleotide sequence ID" value="XM_035837562.1"/>
</dbReference>
<gene>
    <name evidence="5" type="primary">LOC118427667</name>
</gene>
<feature type="domain" description="EF-hand" evidence="3">
    <location>
        <begin position="7"/>
        <end position="42"/>
    </location>
</feature>
<evidence type="ECO:0000256" key="2">
    <source>
        <dbReference type="ARBA" id="ARBA00022837"/>
    </source>
</evidence>
<dbReference type="Pfam" id="PF13499">
    <property type="entry name" value="EF-hand_7"/>
    <property type="match status" value="2"/>
</dbReference>
<reference evidence="4" key="1">
    <citation type="journal article" date="2020" name="Nat. Ecol. Evol.">
        <title>Deeply conserved synteny resolves early events in vertebrate evolution.</title>
        <authorList>
            <person name="Simakov O."/>
            <person name="Marletaz F."/>
            <person name="Yue J.X."/>
            <person name="O'Connell B."/>
            <person name="Jenkins J."/>
            <person name="Brandt A."/>
            <person name="Calef R."/>
            <person name="Tung C.H."/>
            <person name="Huang T.K."/>
            <person name="Schmutz J."/>
            <person name="Satoh N."/>
            <person name="Yu J.K."/>
            <person name="Putnam N.H."/>
            <person name="Green R.E."/>
            <person name="Rokhsar D.S."/>
        </authorList>
    </citation>
    <scope>NUCLEOTIDE SEQUENCE [LARGE SCALE GENOMIC DNA]</scope>
    <source>
        <strain evidence="4">S238N-H82</strain>
    </source>
</reference>
<evidence type="ECO:0000259" key="3">
    <source>
        <dbReference type="PROSITE" id="PS50222"/>
    </source>
</evidence>
<evidence type="ECO:0000256" key="1">
    <source>
        <dbReference type="ARBA" id="ARBA00022737"/>
    </source>
</evidence>
<dbReference type="InterPro" id="IPR050145">
    <property type="entry name" value="Centrin_CML-like"/>
</dbReference>
<dbReference type="InterPro" id="IPR011992">
    <property type="entry name" value="EF-hand-dom_pair"/>
</dbReference>
<dbReference type="PROSITE" id="PS00018">
    <property type="entry name" value="EF_HAND_1"/>
    <property type="match status" value="2"/>
</dbReference>
<dbReference type="InterPro" id="IPR002048">
    <property type="entry name" value="EF_hand_dom"/>
</dbReference>
<keyword evidence="2" id="KW-0106">Calcium</keyword>
<feature type="domain" description="EF-hand" evidence="3">
    <location>
        <begin position="113"/>
        <end position="148"/>
    </location>
</feature>
<dbReference type="SUPFAM" id="SSF47473">
    <property type="entry name" value="EF-hand"/>
    <property type="match status" value="1"/>
</dbReference>
<dbReference type="FunFam" id="1.10.238.10:FF:000003">
    <property type="entry name" value="Calmodulin A"/>
    <property type="match status" value="1"/>
</dbReference>
<keyword evidence="4" id="KW-1185">Reference proteome</keyword>
<dbReference type="CDD" id="cd00051">
    <property type="entry name" value="EFh"/>
    <property type="match status" value="1"/>
</dbReference>
<dbReference type="SMART" id="SM00054">
    <property type="entry name" value="EFh"/>
    <property type="match status" value="4"/>
</dbReference>
<dbReference type="Gene3D" id="1.10.238.10">
    <property type="entry name" value="EF-hand"/>
    <property type="match status" value="2"/>
</dbReference>
<name>A0A9J7N883_BRAFL</name>
<dbReference type="AlphaFoldDB" id="A0A9J7N883"/>
<dbReference type="OrthoDB" id="10015547at2759"/>
<keyword evidence="1" id="KW-0677">Repeat</keyword>
<dbReference type="GO" id="GO:0005509">
    <property type="term" value="F:calcium ion binding"/>
    <property type="evidence" value="ECO:0007669"/>
    <property type="project" value="InterPro"/>
</dbReference>
<accession>A0A9J7N883</accession>
<sequence>MAEQEKQDLKRQVEQFLMNDQDGSGTVTAQELIDFVYKMGGNISEEQKQEYRDWVKAVDTSGDGAVSVKEFLAMMNSGSSPLTDTFKQFDKDGSGYITKDEIRKGMSENGQELGDEELDEMMKEIDTDGDGKVRLEDFILISISNLKQTCFLVCYVIPEQLWANM</sequence>
<reference evidence="5" key="2">
    <citation type="submission" date="2025-08" db="UniProtKB">
        <authorList>
            <consortium name="RefSeq"/>
        </authorList>
    </citation>
    <scope>IDENTIFICATION</scope>
    <source>
        <strain evidence="5">S238N-H82</strain>
        <tissue evidence="5">Testes</tissue>
    </source>
</reference>
<dbReference type="GeneID" id="118427667"/>
<dbReference type="PROSITE" id="PS50222">
    <property type="entry name" value="EF_HAND_2"/>
    <property type="match status" value="3"/>
</dbReference>
<dbReference type="OMA" id="EQFLMND"/>
<evidence type="ECO:0000313" key="5">
    <source>
        <dbReference type="RefSeq" id="XP_035693455.1"/>
    </source>
</evidence>
<dbReference type="PANTHER" id="PTHR23050">
    <property type="entry name" value="CALCIUM BINDING PROTEIN"/>
    <property type="match status" value="1"/>
</dbReference>
<organism evidence="4 5">
    <name type="scientific">Branchiostoma floridae</name>
    <name type="common">Florida lancelet</name>
    <name type="synonym">Amphioxus</name>
    <dbReference type="NCBI Taxonomy" id="7739"/>
    <lineage>
        <taxon>Eukaryota</taxon>
        <taxon>Metazoa</taxon>
        <taxon>Chordata</taxon>
        <taxon>Cephalochordata</taxon>
        <taxon>Leptocardii</taxon>
        <taxon>Amphioxiformes</taxon>
        <taxon>Branchiostomatidae</taxon>
        <taxon>Branchiostoma</taxon>
    </lineage>
</organism>
<dbReference type="InterPro" id="IPR018247">
    <property type="entry name" value="EF_Hand_1_Ca_BS"/>
</dbReference>
<proteinExistence type="predicted"/>
<dbReference type="Proteomes" id="UP000001554">
    <property type="component" value="Chromosome 12"/>
</dbReference>
<feature type="domain" description="EF-hand" evidence="3">
    <location>
        <begin position="77"/>
        <end position="112"/>
    </location>
</feature>
<dbReference type="KEGG" id="bfo:118427667"/>